<dbReference type="GO" id="GO:0002357">
    <property type="term" value="P:defense response to tumor cell"/>
    <property type="evidence" value="ECO:0000318"/>
    <property type="project" value="GO_Central"/>
</dbReference>
<dbReference type="Bgee" id="ENSOANG00000036434">
    <property type="expression patterns" value="Expressed in liver and 7 other cell types or tissues"/>
</dbReference>
<feature type="signal peptide" evidence="9">
    <location>
        <begin position="1"/>
        <end position="49"/>
    </location>
</feature>
<dbReference type="OMA" id="RCVVYPE"/>
<dbReference type="GO" id="GO:0031640">
    <property type="term" value="P:killing of cells of another organism"/>
    <property type="evidence" value="ECO:0007669"/>
    <property type="project" value="UniProtKB-KW"/>
</dbReference>
<keyword evidence="6" id="KW-0204">Cytolysis</keyword>
<dbReference type="GO" id="GO:0051607">
    <property type="term" value="P:defense response to virus"/>
    <property type="evidence" value="ECO:0000318"/>
    <property type="project" value="GO_Central"/>
</dbReference>
<feature type="domain" description="MACPF" evidence="11">
    <location>
        <begin position="55"/>
        <end position="404"/>
    </location>
</feature>
<keyword evidence="13" id="KW-1185">Reference proteome</keyword>
<keyword evidence="5 9" id="KW-0732">Signal</keyword>
<dbReference type="SUPFAM" id="SSF49562">
    <property type="entry name" value="C2 domain (Calcium/lipid-binding domain, CaLB)"/>
    <property type="match status" value="1"/>
</dbReference>
<evidence type="ECO:0000256" key="4">
    <source>
        <dbReference type="ARBA" id="ARBA00022525"/>
    </source>
</evidence>
<dbReference type="Gene3D" id="2.60.40.150">
    <property type="entry name" value="C2 domain"/>
    <property type="match status" value="1"/>
</dbReference>
<reference evidence="12" key="2">
    <citation type="submission" date="2025-08" db="UniProtKB">
        <authorList>
            <consortium name="Ensembl"/>
        </authorList>
    </citation>
    <scope>IDENTIFICATION</scope>
    <source>
        <strain evidence="12">Glennie</strain>
    </source>
</reference>
<dbReference type="PROSITE" id="PS51412">
    <property type="entry name" value="MACPF_2"/>
    <property type="match status" value="1"/>
</dbReference>
<feature type="chain" id="PRO_5026219257" description="Perforin 1" evidence="9">
    <location>
        <begin position="50"/>
        <end position="573"/>
    </location>
</feature>
<dbReference type="Ensembl" id="ENSOANT00000053229.1">
    <property type="protein sequence ID" value="ENSOANP00000042992.1"/>
    <property type="gene ID" value="ENSOANG00000036434.1"/>
</dbReference>
<name>A0A6I8NPH2_ORNAN</name>
<evidence type="ECO:0000256" key="9">
    <source>
        <dbReference type="SAM" id="SignalP"/>
    </source>
</evidence>
<dbReference type="AlphaFoldDB" id="A0A6I8NPH2"/>
<evidence type="ECO:0000313" key="12">
    <source>
        <dbReference type="Ensembl" id="ENSOANP00000042992.1"/>
    </source>
</evidence>
<dbReference type="GO" id="GO:0005576">
    <property type="term" value="C:extracellular region"/>
    <property type="evidence" value="ECO:0007669"/>
    <property type="project" value="UniProtKB-SubCell"/>
</dbReference>
<dbReference type="Proteomes" id="UP000002279">
    <property type="component" value="Chromosome 2"/>
</dbReference>
<comment type="similarity">
    <text evidence="3">Belongs to the complement C6/C7/C8/C9 family.</text>
</comment>
<organism evidence="12 13">
    <name type="scientific">Ornithorhynchus anatinus</name>
    <name type="common">Duckbill platypus</name>
    <dbReference type="NCBI Taxonomy" id="9258"/>
    <lineage>
        <taxon>Eukaryota</taxon>
        <taxon>Metazoa</taxon>
        <taxon>Chordata</taxon>
        <taxon>Craniata</taxon>
        <taxon>Vertebrata</taxon>
        <taxon>Euteleostomi</taxon>
        <taxon>Mammalia</taxon>
        <taxon>Monotremata</taxon>
        <taxon>Ornithorhynchidae</taxon>
        <taxon>Ornithorhynchus</taxon>
    </lineage>
</organism>
<dbReference type="InterPro" id="IPR000008">
    <property type="entry name" value="C2_dom"/>
</dbReference>
<dbReference type="InterPro" id="IPR035892">
    <property type="entry name" value="C2_domain_sf"/>
</dbReference>
<evidence type="ECO:0008006" key="14">
    <source>
        <dbReference type="Google" id="ProtNLM"/>
    </source>
</evidence>
<evidence type="ECO:0000256" key="1">
    <source>
        <dbReference type="ARBA" id="ARBA00004370"/>
    </source>
</evidence>
<sequence>MSLWEDKRLGLYSRAYVFGDPVSPPVLRTGLGTWLLVLALLPGLPPTGAQCRPAAAAACSAHQWVPGSGRAGQGLDVTTLSRSRAAPLEPGPGPGRPSGLPGPAACTLCPNPLLGGRLQRLPAAVAEWRLHGACARGEVASRVAWTVRQVAEAVAGAELDNDWAAELGSRRATGPLGAGAGLRSAAAEFAAGRAREDSYGFVLHEIVCPVYSFHLERGAGPSPALSQALSSLPPQYNLTSRGGYRSLIQTFGTHYATSVRLGGRVRLVTALRLCLATLDGVSPEALRACLSEEAREGWLQAQGAGNSSCRALPLGGFRGPFYGAYHESHEEAVGGSQRGVDGLLVPPVANDTDFAAWMKSLHSVPGVISSTVAPLHTLLDPRDPQREALRLAVTDYVAEESLDPGCPGGCPGGGAWSPREPCVCRCPGTESTDARCCSRRRGTARLRVTVVRAHGLRGDVFSATDAFVLVAFGDEVRRTATFLDRDSPAWHHAFDFGHVTLGPRGARLRVEVWDRDFFSADDLLGSCSHELDAEGSHEASCPLPRGRLEYRYSLVCGPHLGDPWCSAYVGRGR</sequence>
<reference evidence="12 13" key="1">
    <citation type="journal article" date="2008" name="Nature">
        <title>Genome analysis of the platypus reveals unique signatures of evolution.</title>
        <authorList>
            <person name="Warren W.C."/>
            <person name="Hillier L.W."/>
            <person name="Marshall Graves J.A."/>
            <person name="Birney E."/>
            <person name="Ponting C.P."/>
            <person name="Grutzner F."/>
            <person name="Belov K."/>
            <person name="Miller W."/>
            <person name="Clarke L."/>
            <person name="Chinwalla A.T."/>
            <person name="Yang S.P."/>
            <person name="Heger A."/>
            <person name="Locke D.P."/>
            <person name="Miethke P."/>
            <person name="Waters P.D."/>
            <person name="Veyrunes F."/>
            <person name="Fulton L."/>
            <person name="Fulton B."/>
            <person name="Graves T."/>
            <person name="Wallis J."/>
            <person name="Puente X.S."/>
            <person name="Lopez-Otin C."/>
            <person name="Ordonez G.R."/>
            <person name="Eichler E.E."/>
            <person name="Chen L."/>
            <person name="Cheng Z."/>
            <person name="Deakin J.E."/>
            <person name="Alsop A."/>
            <person name="Thompson K."/>
            <person name="Kirby P."/>
            <person name="Papenfuss A.T."/>
            <person name="Wakefield M.J."/>
            <person name="Olender T."/>
            <person name="Lancet D."/>
            <person name="Huttley G.A."/>
            <person name="Smit A.F."/>
            <person name="Pask A."/>
            <person name="Temple-Smith P."/>
            <person name="Batzer M.A."/>
            <person name="Walker J.A."/>
            <person name="Konkel M.K."/>
            <person name="Harris R.S."/>
            <person name="Whittington C.M."/>
            <person name="Wong E.S."/>
            <person name="Gemmell N.J."/>
            <person name="Buschiazzo E."/>
            <person name="Vargas Jentzsch I.M."/>
            <person name="Merkel A."/>
            <person name="Schmitz J."/>
            <person name="Zemann A."/>
            <person name="Churakov G."/>
            <person name="Kriegs J.O."/>
            <person name="Brosius J."/>
            <person name="Murchison E.P."/>
            <person name="Sachidanandam R."/>
            <person name="Smith C."/>
            <person name="Hannon G.J."/>
            <person name="Tsend-Ayush E."/>
            <person name="McMillan D."/>
            <person name="Attenborough R."/>
            <person name="Rens W."/>
            <person name="Ferguson-Smith M."/>
            <person name="Lefevre C.M."/>
            <person name="Sharp J.A."/>
            <person name="Nicholas K.R."/>
            <person name="Ray D.A."/>
            <person name="Kube M."/>
            <person name="Reinhardt R."/>
            <person name="Pringle T.H."/>
            <person name="Taylor J."/>
            <person name="Jones R.C."/>
            <person name="Nixon B."/>
            <person name="Dacheux J.L."/>
            <person name="Niwa H."/>
            <person name="Sekita Y."/>
            <person name="Huang X."/>
            <person name="Stark A."/>
            <person name="Kheradpour P."/>
            <person name="Kellis M."/>
            <person name="Flicek P."/>
            <person name="Chen Y."/>
            <person name="Webber C."/>
            <person name="Hardison R."/>
            <person name="Nelson J."/>
            <person name="Hallsworth-Pepin K."/>
            <person name="Delehaunty K."/>
            <person name="Markovic C."/>
            <person name="Minx P."/>
            <person name="Feng Y."/>
            <person name="Kremitzki C."/>
            <person name="Mitreva M."/>
            <person name="Glasscock J."/>
            <person name="Wylie T."/>
            <person name="Wohldmann P."/>
            <person name="Thiru P."/>
            <person name="Nhan M.N."/>
            <person name="Pohl C.S."/>
            <person name="Smith S.M."/>
            <person name="Hou S."/>
            <person name="Nefedov M."/>
            <person name="de Jong P.J."/>
            <person name="Renfree M.B."/>
            <person name="Mardis E.R."/>
            <person name="Wilson R.K."/>
        </authorList>
    </citation>
    <scope>NUCLEOTIDE SEQUENCE [LARGE SCALE GENOMIC DNA]</scope>
    <source>
        <strain evidence="12 13">Glennie</strain>
    </source>
</reference>
<dbReference type="GO" id="GO:0022829">
    <property type="term" value="F:wide pore channel activity"/>
    <property type="evidence" value="ECO:0000318"/>
    <property type="project" value="GO_Central"/>
</dbReference>
<dbReference type="SMART" id="SM00457">
    <property type="entry name" value="MACPF"/>
    <property type="match status" value="1"/>
</dbReference>
<keyword evidence="4" id="KW-0964">Secreted</keyword>
<dbReference type="PANTHER" id="PTHR46096">
    <property type="entry name" value="PERFORIN-1"/>
    <property type="match status" value="1"/>
</dbReference>
<proteinExistence type="inferred from homology"/>
<comment type="subcellular location">
    <subcellularLocation>
        <location evidence="1">Membrane</location>
    </subcellularLocation>
    <subcellularLocation>
        <location evidence="2">Secreted</location>
    </subcellularLocation>
</comment>
<evidence type="ECO:0000256" key="2">
    <source>
        <dbReference type="ARBA" id="ARBA00004613"/>
    </source>
</evidence>
<evidence type="ECO:0000256" key="6">
    <source>
        <dbReference type="ARBA" id="ARBA00022852"/>
    </source>
</evidence>
<reference evidence="12" key="3">
    <citation type="submission" date="2025-09" db="UniProtKB">
        <authorList>
            <consortium name="Ensembl"/>
        </authorList>
    </citation>
    <scope>IDENTIFICATION</scope>
    <source>
        <strain evidence="12">Glennie</strain>
    </source>
</reference>
<dbReference type="InterPro" id="IPR020863">
    <property type="entry name" value="MACPF_CS"/>
</dbReference>
<dbReference type="InParanoid" id="A0A6I8NPH2"/>
<dbReference type="GO" id="GO:0001913">
    <property type="term" value="P:T cell mediated cytotoxicity"/>
    <property type="evidence" value="ECO:0000318"/>
    <property type="project" value="GO_Central"/>
</dbReference>
<evidence type="ECO:0000313" key="13">
    <source>
        <dbReference type="Proteomes" id="UP000002279"/>
    </source>
</evidence>
<dbReference type="InterPro" id="IPR020864">
    <property type="entry name" value="MACPF"/>
</dbReference>
<feature type="domain" description="C2" evidence="10">
    <location>
        <begin position="426"/>
        <end position="545"/>
    </location>
</feature>
<accession>A0A6I8NPH2</accession>
<evidence type="ECO:0000259" key="10">
    <source>
        <dbReference type="PROSITE" id="PS50004"/>
    </source>
</evidence>
<dbReference type="Pfam" id="PF01823">
    <property type="entry name" value="MACPF"/>
    <property type="match status" value="1"/>
</dbReference>
<dbReference type="PANTHER" id="PTHR46096:SF3">
    <property type="entry name" value="PERFORIN-1"/>
    <property type="match status" value="1"/>
</dbReference>
<dbReference type="GO" id="GO:0001771">
    <property type="term" value="P:immunological synapse formation"/>
    <property type="evidence" value="ECO:0000318"/>
    <property type="project" value="GO_Central"/>
</dbReference>
<dbReference type="PROSITE" id="PS00279">
    <property type="entry name" value="MACPF_1"/>
    <property type="match status" value="1"/>
</dbReference>
<evidence type="ECO:0000256" key="5">
    <source>
        <dbReference type="ARBA" id="ARBA00022729"/>
    </source>
</evidence>
<evidence type="ECO:0000256" key="8">
    <source>
        <dbReference type="ARBA" id="ARBA00023157"/>
    </source>
</evidence>
<dbReference type="Pfam" id="PF00168">
    <property type="entry name" value="C2"/>
    <property type="match status" value="1"/>
</dbReference>
<dbReference type="InterPro" id="IPR052784">
    <property type="entry name" value="Perforin-1_pore-forming"/>
</dbReference>
<keyword evidence="7" id="KW-0472">Membrane</keyword>
<protein>
    <recommendedName>
        <fullName evidence="14">Perforin 1</fullName>
    </recommendedName>
</protein>
<evidence type="ECO:0000256" key="7">
    <source>
        <dbReference type="ARBA" id="ARBA00023136"/>
    </source>
</evidence>
<dbReference type="PROSITE" id="PS50004">
    <property type="entry name" value="C2"/>
    <property type="match status" value="1"/>
</dbReference>
<dbReference type="GO" id="GO:0016020">
    <property type="term" value="C:membrane"/>
    <property type="evidence" value="ECO:0000318"/>
    <property type="project" value="GO_Central"/>
</dbReference>
<keyword evidence="8" id="KW-1015">Disulfide bond</keyword>
<evidence type="ECO:0000259" key="11">
    <source>
        <dbReference type="PROSITE" id="PS51412"/>
    </source>
</evidence>
<dbReference type="GeneTree" id="ENSGT00530000063725"/>
<evidence type="ECO:0000256" key="3">
    <source>
        <dbReference type="ARBA" id="ARBA00009214"/>
    </source>
</evidence>
<dbReference type="SMART" id="SM00239">
    <property type="entry name" value="C2"/>
    <property type="match status" value="1"/>
</dbReference>
<gene>
    <name evidence="12" type="primary">LOC100087644</name>
</gene>